<dbReference type="PANTHER" id="PTHR17901:SF14">
    <property type="entry name" value="MAGNESIUM-DEPENDENT PHOSPHATASE 1"/>
    <property type="match status" value="1"/>
</dbReference>
<comment type="caution">
    <text evidence="1">The sequence shown here is derived from an EMBL/GenBank/DDBJ whole genome shotgun (WGS) entry which is preliminary data.</text>
</comment>
<dbReference type="EMBL" id="BLQM01000239">
    <property type="protein sequence ID" value="GMH77841.1"/>
    <property type="molecule type" value="Genomic_DNA"/>
</dbReference>
<dbReference type="PANTHER" id="PTHR17901">
    <property type="entry name" value="MAGNESIUM-DEPENDENT PHOSPHATASE 1 MDP1"/>
    <property type="match status" value="1"/>
</dbReference>
<evidence type="ECO:0000313" key="1">
    <source>
        <dbReference type="EMBL" id="GMH77841.1"/>
    </source>
</evidence>
<dbReference type="Proteomes" id="UP001162640">
    <property type="component" value="Unassembled WGS sequence"/>
</dbReference>
<dbReference type="Gene3D" id="3.40.50.1000">
    <property type="entry name" value="HAD superfamily/HAD-like"/>
    <property type="match status" value="1"/>
</dbReference>
<dbReference type="InterPro" id="IPR010036">
    <property type="entry name" value="MDP_1_eu_arc"/>
</dbReference>
<evidence type="ECO:0000313" key="2">
    <source>
        <dbReference type="Proteomes" id="UP001162640"/>
    </source>
</evidence>
<reference evidence="2" key="1">
    <citation type="journal article" date="2023" name="Commun. Biol.">
        <title>Genome analysis of Parmales, the sister group of diatoms, reveals the evolutionary specialization of diatoms from phago-mixotrophs to photoautotrophs.</title>
        <authorList>
            <person name="Ban H."/>
            <person name="Sato S."/>
            <person name="Yoshikawa S."/>
            <person name="Yamada K."/>
            <person name="Nakamura Y."/>
            <person name="Ichinomiya M."/>
            <person name="Sato N."/>
            <person name="Blanc-Mathieu R."/>
            <person name="Endo H."/>
            <person name="Kuwata A."/>
            <person name="Ogata H."/>
        </authorList>
    </citation>
    <scope>NUCLEOTIDE SEQUENCE [LARGE SCALE GENOMIC DNA]</scope>
</reference>
<dbReference type="AlphaFoldDB" id="A0A9W7ARG1"/>
<dbReference type="InterPro" id="IPR023214">
    <property type="entry name" value="HAD_sf"/>
</dbReference>
<name>A0A9W7ARG1_9STRA</name>
<proteinExistence type="predicted"/>
<dbReference type="Pfam" id="PF12689">
    <property type="entry name" value="Acid_PPase"/>
    <property type="match status" value="1"/>
</dbReference>
<dbReference type="GO" id="GO:0003993">
    <property type="term" value="F:acid phosphatase activity"/>
    <property type="evidence" value="ECO:0007669"/>
    <property type="project" value="TreeGrafter"/>
</dbReference>
<evidence type="ECO:0008006" key="3">
    <source>
        <dbReference type="Google" id="ProtNLM"/>
    </source>
</evidence>
<sequence length="187" mass="20388">MSTSRSLPSTIIFDLDDCLWSPEMYTLNSKPTKPITGELGTKGSGVIGVSNGSDTVKLFPSALKVCQRIAEGEFPNVTFGLASSSEEPTYSKSCLSGLDILPGLKMNELFPIQAIGRTRGLTSRKTTHFASLKKQHPEMVFSDTLFFDDCNWGDHVGDLNTSLGVKGIRTPNGLTEEEFEMGLDLFK</sequence>
<gene>
    <name evidence="1" type="ORF">TL16_g07555</name>
</gene>
<protein>
    <recommendedName>
        <fullName evidence="3">Magnesium-dependent phosphatase</fullName>
    </recommendedName>
</protein>
<accession>A0A9W7ARG1</accession>
<organism evidence="1 2">
    <name type="scientific">Triparma laevis f. inornata</name>
    <dbReference type="NCBI Taxonomy" id="1714386"/>
    <lineage>
        <taxon>Eukaryota</taxon>
        <taxon>Sar</taxon>
        <taxon>Stramenopiles</taxon>
        <taxon>Ochrophyta</taxon>
        <taxon>Bolidophyceae</taxon>
        <taxon>Parmales</taxon>
        <taxon>Triparmaceae</taxon>
        <taxon>Triparma</taxon>
    </lineage>
</organism>